<evidence type="ECO:0000256" key="2">
    <source>
        <dbReference type="SAM" id="MobiDB-lite"/>
    </source>
</evidence>
<dbReference type="Proteomes" id="UP000246702">
    <property type="component" value="Unassembled WGS sequence"/>
</dbReference>
<feature type="compositionally biased region" description="Acidic residues" evidence="2">
    <location>
        <begin position="112"/>
        <end position="124"/>
    </location>
</feature>
<proteinExistence type="predicted"/>
<dbReference type="EMBL" id="MSFK01000003">
    <property type="protein sequence ID" value="PWY95187.1"/>
    <property type="molecule type" value="Genomic_DNA"/>
</dbReference>
<organism evidence="3 4">
    <name type="scientific">Aspergillus sclerotioniger CBS 115572</name>
    <dbReference type="NCBI Taxonomy" id="1450535"/>
    <lineage>
        <taxon>Eukaryota</taxon>
        <taxon>Fungi</taxon>
        <taxon>Dikarya</taxon>
        <taxon>Ascomycota</taxon>
        <taxon>Pezizomycotina</taxon>
        <taxon>Eurotiomycetes</taxon>
        <taxon>Eurotiomycetidae</taxon>
        <taxon>Eurotiales</taxon>
        <taxon>Aspergillaceae</taxon>
        <taxon>Aspergillus</taxon>
        <taxon>Aspergillus subgen. Circumdati</taxon>
    </lineage>
</organism>
<reference evidence="3 4" key="1">
    <citation type="submission" date="2016-12" db="EMBL/GenBank/DDBJ databases">
        <title>The genomes of Aspergillus section Nigri reveals drivers in fungal speciation.</title>
        <authorList>
            <consortium name="DOE Joint Genome Institute"/>
            <person name="Vesth T.C."/>
            <person name="Nybo J."/>
            <person name="Theobald S."/>
            <person name="Brandl J."/>
            <person name="Frisvad J.C."/>
            <person name="Nielsen K.F."/>
            <person name="Lyhne E.K."/>
            <person name="Kogle M.E."/>
            <person name="Kuo A."/>
            <person name="Riley R."/>
            <person name="Clum A."/>
            <person name="Nolan M."/>
            <person name="Lipzen A."/>
            <person name="Salamov A."/>
            <person name="Henrissat B."/>
            <person name="Wiebenga A."/>
            <person name="De Vries R.P."/>
            <person name="Grigoriev I.V."/>
            <person name="Mortensen U.H."/>
            <person name="Andersen M.R."/>
            <person name="Baker S.E."/>
        </authorList>
    </citation>
    <scope>NUCLEOTIDE SEQUENCE [LARGE SCALE GENOMIC DNA]</scope>
    <source>
        <strain evidence="3 4">CBS 115572</strain>
    </source>
</reference>
<feature type="coiled-coil region" evidence="1">
    <location>
        <begin position="249"/>
        <end position="325"/>
    </location>
</feature>
<name>A0A317XC48_9EURO</name>
<protein>
    <submittedName>
        <fullName evidence="3">Uncharacterized protein</fullName>
    </submittedName>
</protein>
<dbReference type="OrthoDB" id="4508198at2759"/>
<keyword evidence="1" id="KW-0175">Coiled coil</keyword>
<keyword evidence="4" id="KW-1185">Reference proteome</keyword>
<dbReference type="AlphaFoldDB" id="A0A317XC48"/>
<dbReference type="GeneID" id="37117030"/>
<feature type="compositionally biased region" description="Basic and acidic residues" evidence="2">
    <location>
        <begin position="100"/>
        <end position="111"/>
    </location>
</feature>
<comment type="caution">
    <text evidence="3">The sequence shown here is derived from an EMBL/GenBank/DDBJ whole genome shotgun (WGS) entry which is preliminary data.</text>
</comment>
<feature type="compositionally biased region" description="Polar residues" evidence="2">
    <location>
        <begin position="207"/>
        <end position="221"/>
    </location>
</feature>
<evidence type="ECO:0000313" key="3">
    <source>
        <dbReference type="EMBL" id="PWY95187.1"/>
    </source>
</evidence>
<dbReference type="RefSeq" id="XP_025471948.1">
    <property type="nucleotide sequence ID" value="XM_025614887.1"/>
</dbReference>
<feature type="compositionally biased region" description="Basic and acidic residues" evidence="2">
    <location>
        <begin position="166"/>
        <end position="177"/>
    </location>
</feature>
<sequence length="349" mass="39777">MPIVPRRSRRRAVKTSGRWTEDERQHLWFLRSQHSTLPWGRFHEQFFPNRSLNALQKAYSIMSLEKKKSDMTDTPKIHGRVVKRPLSDTQDDQPWKQTKRTTDIPFEKSLVEETDDSASSDDESSSSGSESDSDEETPQEPTTSHREKSTPAIETAPGEEAANNDVHQEEETTDPKSPKVAPTKVVPAASPTIENPKPLGVVRTEQKINPSDNHSTSSKVSSHALPPPPVWVQIMNSATRDYRIMDFKIRDAERVASALQEEVDTLKQLNEGKEDKIAALQEDVRKHLQTIRRLQQDENRHTDEMTQQRSANQILSDQIDVLEKKLIIARSQNKCETCARVRELTSRMS</sequence>
<feature type="region of interest" description="Disordered" evidence="2">
    <location>
        <begin position="66"/>
        <end position="224"/>
    </location>
</feature>
<gene>
    <name evidence="3" type="ORF">BO94DRAFT_571789</name>
</gene>
<evidence type="ECO:0000256" key="1">
    <source>
        <dbReference type="SAM" id="Coils"/>
    </source>
</evidence>
<feature type="compositionally biased region" description="Basic and acidic residues" evidence="2">
    <location>
        <begin position="66"/>
        <end position="76"/>
    </location>
</feature>
<accession>A0A317XC48</accession>
<evidence type="ECO:0000313" key="4">
    <source>
        <dbReference type="Proteomes" id="UP000246702"/>
    </source>
</evidence>